<organism evidence="4">
    <name type="scientific">marine sediment metagenome</name>
    <dbReference type="NCBI Taxonomy" id="412755"/>
    <lineage>
        <taxon>unclassified sequences</taxon>
        <taxon>metagenomes</taxon>
        <taxon>ecological metagenomes</taxon>
    </lineage>
</organism>
<keyword evidence="2" id="KW-0175">Coiled coil</keyword>
<evidence type="ECO:0000256" key="2">
    <source>
        <dbReference type="ARBA" id="ARBA00023054"/>
    </source>
</evidence>
<dbReference type="InterPro" id="IPR058625">
    <property type="entry name" value="MdtA-like_BSH"/>
</dbReference>
<reference evidence="4" key="1">
    <citation type="journal article" date="2015" name="Nature">
        <title>Complex archaea that bridge the gap between prokaryotes and eukaryotes.</title>
        <authorList>
            <person name="Spang A."/>
            <person name="Saw J.H."/>
            <person name="Jorgensen S.L."/>
            <person name="Zaremba-Niedzwiedzka K."/>
            <person name="Martijn J."/>
            <person name="Lind A.E."/>
            <person name="van Eijk R."/>
            <person name="Schleper C."/>
            <person name="Guy L."/>
            <person name="Ettema T.J."/>
        </authorList>
    </citation>
    <scope>NUCLEOTIDE SEQUENCE</scope>
</reference>
<evidence type="ECO:0000313" key="4">
    <source>
        <dbReference type="EMBL" id="KKL26016.1"/>
    </source>
</evidence>
<feature type="domain" description="Multidrug resistance protein MdtA-like barrel-sandwich hybrid" evidence="3">
    <location>
        <begin position="39"/>
        <end position="204"/>
    </location>
</feature>
<gene>
    <name evidence="4" type="ORF">LCGC14_2399500</name>
</gene>
<dbReference type="Gene3D" id="1.10.287.470">
    <property type="entry name" value="Helix hairpin bin"/>
    <property type="match status" value="1"/>
</dbReference>
<dbReference type="SUPFAM" id="SSF111369">
    <property type="entry name" value="HlyD-like secretion proteins"/>
    <property type="match status" value="1"/>
</dbReference>
<comment type="subcellular location">
    <subcellularLocation>
        <location evidence="1">Cell envelope</location>
    </subcellularLocation>
</comment>
<dbReference type="PANTHER" id="PTHR32347">
    <property type="entry name" value="EFFLUX SYSTEM COMPONENT YKNX-RELATED"/>
    <property type="match status" value="1"/>
</dbReference>
<evidence type="ECO:0000256" key="1">
    <source>
        <dbReference type="ARBA" id="ARBA00004196"/>
    </source>
</evidence>
<dbReference type="GO" id="GO:0030313">
    <property type="term" value="C:cell envelope"/>
    <property type="evidence" value="ECO:0007669"/>
    <property type="project" value="UniProtKB-SubCell"/>
</dbReference>
<dbReference type="Gene3D" id="2.40.30.170">
    <property type="match status" value="1"/>
</dbReference>
<dbReference type="Pfam" id="PF25917">
    <property type="entry name" value="BSH_RND"/>
    <property type="match status" value="1"/>
</dbReference>
<dbReference type="PANTHER" id="PTHR32347:SF23">
    <property type="entry name" value="BLL5650 PROTEIN"/>
    <property type="match status" value="1"/>
</dbReference>
<comment type="caution">
    <text evidence="4">The sequence shown here is derived from an EMBL/GenBank/DDBJ whole genome shotgun (WGS) entry which is preliminary data.</text>
</comment>
<dbReference type="AlphaFoldDB" id="A0A0F9E839"/>
<dbReference type="Gene3D" id="2.40.50.100">
    <property type="match status" value="1"/>
</dbReference>
<sequence>MRVSITGLSVLLVVAGLPVTASAQSSTDPIRCQVALIDEVQVPAREEGVLKELLVQEGDLVVLDQLLARIDDDRAQMLLTSAKLKLKVAQKQAENTTNVEYAEAASAVAKAEWIQSHEANQKVPGAVTMAEMRRLVLTFHRTEWEIKQAEEDLIIAGLQAQVSEAERDAAADNLERRKVLSPLEGEVVQRHRQKGEWIKAGEPVLDIVRLNKLRVEGFLPASNYTPGEIRGRPVTVTVILTRNRAEQFTGQIVFVSPLVVQGGKRFVRAEVENRKEDGEWLLSSGWPAEMTINDIVVKQR</sequence>
<accession>A0A0F9E839</accession>
<dbReference type="EMBL" id="LAZR01035997">
    <property type="protein sequence ID" value="KKL26016.1"/>
    <property type="molecule type" value="Genomic_DNA"/>
</dbReference>
<dbReference type="InterPro" id="IPR050465">
    <property type="entry name" value="UPF0194_transport"/>
</dbReference>
<proteinExistence type="predicted"/>
<name>A0A0F9E839_9ZZZZ</name>
<protein>
    <recommendedName>
        <fullName evidence="3">Multidrug resistance protein MdtA-like barrel-sandwich hybrid domain-containing protein</fullName>
    </recommendedName>
</protein>
<evidence type="ECO:0000259" key="3">
    <source>
        <dbReference type="Pfam" id="PF25917"/>
    </source>
</evidence>